<organism evidence="2">
    <name type="scientific">Dolomedes fimbriatus</name>
    <dbReference type="NCBI Taxonomy" id="1432569"/>
    <lineage>
        <taxon>Eukaryota</taxon>
        <taxon>Metazoa</taxon>
        <taxon>Ecdysozoa</taxon>
        <taxon>Arthropoda</taxon>
        <taxon>Chelicerata</taxon>
        <taxon>Arachnida</taxon>
        <taxon>Araneae</taxon>
        <taxon>Araneomorphae</taxon>
        <taxon>Entelegynae</taxon>
        <taxon>Lycosoidea</taxon>
        <taxon>Pisauridae</taxon>
        <taxon>Dolomedes</taxon>
    </lineage>
</organism>
<dbReference type="EMBL" id="KP792968">
    <property type="protein sequence ID" value="AKT09044.1"/>
    <property type="molecule type" value="mRNA"/>
</dbReference>
<accession>A0A0K1D8G6</accession>
<reference evidence="2" key="1">
    <citation type="journal article" date="2014" name="Sci. Data">
        <title>Comprehensive analysis of the venom gland transcriptome of the spider Dolomedes fimbriatus.</title>
        <authorList>
            <person name="Kozlov S.A."/>
            <person name="Lazarev V.N."/>
            <person name="Kostryukova E.S."/>
            <person name="Selezneva O.V."/>
            <person name="Ospanova E.A."/>
            <person name="Alexeev D.G."/>
            <person name="Govorun V.M."/>
            <person name="Grishin E.V."/>
        </authorList>
    </citation>
    <scope>NUCLEOTIDE SEQUENCE</scope>
</reference>
<keyword evidence="2" id="KW-0528">Neurotoxin</keyword>
<feature type="signal peptide" evidence="1">
    <location>
        <begin position="1"/>
        <end position="16"/>
    </location>
</feature>
<sequence>MKILFVFISVLYLVYSFTLEEEMEALELLDEIAVQDAESLQTDDAVEERKRSCTRRGQSCEDDCECCADDWDTCSCTFGLFGCSCAHGTARDCYIKAEKCANKPKKCHMPGQNPRNG</sequence>
<proteinExistence type="evidence at transcript level"/>
<name>A0A0K1D8G6_9ARAC</name>
<dbReference type="AlphaFoldDB" id="A0A0K1D8G6"/>
<reference evidence="2" key="2">
    <citation type="submission" date="2015-02" db="EMBL/GenBank/DDBJ databases">
        <authorList>
            <person name="Chooi Y.-H."/>
        </authorList>
    </citation>
    <scope>NUCLEOTIDE SEQUENCE</scope>
</reference>
<keyword evidence="1" id="KW-0732">Signal</keyword>
<protein>
    <submittedName>
        <fullName evidence="2">Putative neurotoxin LTDF S-07</fullName>
    </submittedName>
</protein>
<feature type="chain" id="PRO_5005458268" evidence="1">
    <location>
        <begin position="17"/>
        <end position="117"/>
    </location>
</feature>
<evidence type="ECO:0000256" key="1">
    <source>
        <dbReference type="SAM" id="SignalP"/>
    </source>
</evidence>
<keyword evidence="2" id="KW-0800">Toxin</keyword>
<evidence type="ECO:0000313" key="2">
    <source>
        <dbReference type="EMBL" id="AKT09044.1"/>
    </source>
</evidence>